<feature type="compositionally biased region" description="Basic residues" evidence="1">
    <location>
        <begin position="383"/>
        <end position="393"/>
    </location>
</feature>
<comment type="caution">
    <text evidence="3">The sequence shown here is derived from an EMBL/GenBank/DDBJ whole genome shotgun (WGS) entry which is preliminary data.</text>
</comment>
<name>A0ABY0BQC8_9GAMM</name>
<keyword evidence="4" id="KW-1185">Reference proteome</keyword>
<dbReference type="SUPFAM" id="SSF53474">
    <property type="entry name" value="alpha/beta-Hydrolases"/>
    <property type="match status" value="1"/>
</dbReference>
<evidence type="ECO:0000259" key="2">
    <source>
        <dbReference type="Pfam" id="PF12146"/>
    </source>
</evidence>
<protein>
    <submittedName>
        <fullName evidence="3">Lysophospholipase</fullName>
    </submittedName>
</protein>
<dbReference type="Gene3D" id="3.40.50.1820">
    <property type="entry name" value="alpha/beta hydrolase"/>
    <property type="match status" value="1"/>
</dbReference>
<evidence type="ECO:0000313" key="4">
    <source>
        <dbReference type="Proteomes" id="UP000287865"/>
    </source>
</evidence>
<dbReference type="InterPro" id="IPR029058">
    <property type="entry name" value="AB_hydrolase_fold"/>
</dbReference>
<feature type="region of interest" description="Disordered" evidence="1">
    <location>
        <begin position="374"/>
        <end position="393"/>
    </location>
</feature>
<organism evidence="3 4">
    <name type="scientific">Aliidiomarina maris</name>
    <dbReference type="NCBI Taxonomy" id="531312"/>
    <lineage>
        <taxon>Bacteria</taxon>
        <taxon>Pseudomonadati</taxon>
        <taxon>Pseudomonadota</taxon>
        <taxon>Gammaproteobacteria</taxon>
        <taxon>Alteromonadales</taxon>
        <taxon>Idiomarinaceae</taxon>
        <taxon>Aliidiomarina</taxon>
    </lineage>
</organism>
<reference evidence="3 4" key="1">
    <citation type="journal article" date="2018" name="Front. Microbiol.">
        <title>Genome-Based Analysis Reveals the Taxonomy and Diversity of the Family Idiomarinaceae.</title>
        <authorList>
            <person name="Liu Y."/>
            <person name="Lai Q."/>
            <person name="Shao Z."/>
        </authorList>
    </citation>
    <scope>NUCLEOTIDE SEQUENCE [LARGE SCALE GENOMIC DNA]</scope>
    <source>
        <strain evidence="3 4">CF12-14</strain>
    </source>
</reference>
<feature type="domain" description="Serine aminopeptidase S33" evidence="2">
    <location>
        <begin position="93"/>
        <end position="352"/>
    </location>
</feature>
<dbReference type="Pfam" id="PF12146">
    <property type="entry name" value="Hydrolase_4"/>
    <property type="match status" value="1"/>
</dbReference>
<evidence type="ECO:0000313" key="3">
    <source>
        <dbReference type="EMBL" id="RUO22878.1"/>
    </source>
</evidence>
<evidence type="ECO:0000256" key="1">
    <source>
        <dbReference type="SAM" id="MobiDB-lite"/>
    </source>
</evidence>
<dbReference type="EMBL" id="PIPK01000009">
    <property type="protein sequence ID" value="RUO22878.1"/>
    <property type="molecule type" value="Genomic_DNA"/>
</dbReference>
<sequence>MCSVIRNVQGAPVSVAQSHNPKSDSLDSSEQPLSQAQLQEWLAARPSDTEPAWAHWSATILSQFWQHVSQHTLETADDVEVRYVLFKQSQPSDKGWVVLSPGRIESYLKYQEIMLELAAQGYSVAAIDHRGQGFSERTSHHPQHGHIAHFDEFVRDFADFMLALKPHIGAAPCQLMAHSMGSAIGCLYMAHYPHPFKSAVLSAPMMGVQTKPWPEAIARGLIRIGHWLNQQFAGDKPRYFIGMRDYAEVSFDDNNLTHSPQRYQWFKAMYQHHPEIQLGGPTVQWLKQALQAMAELPEASQRIRIPVLLLQAGEDMIVSPQPQQVFMQLQAHPHSRLQRVPGSYHEVFMETDAIRGPAMAQAYEFLAQHIDSPPLDPSIQVPNRRRRSARKER</sequence>
<gene>
    <name evidence="3" type="ORF">CWE07_10395</name>
</gene>
<accession>A0ABY0BQC8</accession>
<proteinExistence type="predicted"/>
<dbReference type="PANTHER" id="PTHR11614">
    <property type="entry name" value="PHOSPHOLIPASE-RELATED"/>
    <property type="match status" value="1"/>
</dbReference>
<dbReference type="InterPro" id="IPR022742">
    <property type="entry name" value="Hydrolase_4"/>
</dbReference>
<dbReference type="InterPro" id="IPR051044">
    <property type="entry name" value="MAG_DAG_Lipase"/>
</dbReference>
<dbReference type="Proteomes" id="UP000287865">
    <property type="component" value="Unassembled WGS sequence"/>
</dbReference>